<evidence type="ECO:0000256" key="1">
    <source>
        <dbReference type="ARBA" id="ARBA00004141"/>
    </source>
</evidence>
<comment type="subcellular location">
    <subcellularLocation>
        <location evidence="1">Membrane</location>
        <topology evidence="1">Multi-pass membrane protein</topology>
    </subcellularLocation>
</comment>
<dbReference type="KEGG" id="erl:AOC36_07815"/>
<dbReference type="Pfam" id="PF04172">
    <property type="entry name" value="LrgB"/>
    <property type="match status" value="1"/>
</dbReference>
<evidence type="ECO:0000256" key="5">
    <source>
        <dbReference type="SAM" id="Phobius"/>
    </source>
</evidence>
<protein>
    <submittedName>
        <fullName evidence="6">Murein hydrolase effector protein LrgB</fullName>
    </submittedName>
</protein>
<dbReference type="GO" id="GO:0016787">
    <property type="term" value="F:hydrolase activity"/>
    <property type="evidence" value="ECO:0007669"/>
    <property type="project" value="UniProtKB-KW"/>
</dbReference>
<dbReference type="InterPro" id="IPR007300">
    <property type="entry name" value="CidB/LrgB"/>
</dbReference>
<feature type="transmembrane region" description="Helical" evidence="5">
    <location>
        <begin position="37"/>
        <end position="58"/>
    </location>
</feature>
<name>A0A0X8H0N8_9FIRM</name>
<evidence type="ECO:0000256" key="3">
    <source>
        <dbReference type="ARBA" id="ARBA00022989"/>
    </source>
</evidence>
<keyword evidence="7" id="KW-1185">Reference proteome</keyword>
<reference evidence="6 7" key="1">
    <citation type="submission" date="2015-10" db="EMBL/GenBank/DDBJ databases">
        <title>Erysipelothrix larvae sp. LV19 isolated from the larval gut of the rhinoceros beetle, Trypoxylus dichotomus.</title>
        <authorList>
            <person name="Lim S."/>
            <person name="Kim B.-C."/>
        </authorList>
    </citation>
    <scope>NUCLEOTIDE SEQUENCE [LARGE SCALE GENOMIC DNA]</scope>
    <source>
        <strain evidence="6 7">LV19</strain>
    </source>
</reference>
<dbReference type="OrthoDB" id="9811701at2"/>
<feature type="transmembrane region" description="Helical" evidence="5">
    <location>
        <begin position="6"/>
        <end position="25"/>
    </location>
</feature>
<dbReference type="RefSeq" id="WP_067633102.1">
    <property type="nucleotide sequence ID" value="NZ_CP013213.1"/>
</dbReference>
<feature type="transmembrane region" description="Helical" evidence="5">
    <location>
        <begin position="64"/>
        <end position="82"/>
    </location>
</feature>
<dbReference type="AlphaFoldDB" id="A0A0X8H0N8"/>
<dbReference type="Proteomes" id="UP000063781">
    <property type="component" value="Chromosome"/>
</dbReference>
<proteinExistence type="predicted"/>
<sequence>MRDLIVNPLFSLTLTFGVYGLVSLVSKRVKSPLFNPLMISSVVIIGMLILVDLPYQTYAQATNILTRLIAPATVCLAIPLYQNTQILKQYIKPILMGCVVGVSVHAVCISILSALFDLNISLIVSLFPKSVTTAIAQDLALSYGGNASITVPIVILTGIFGAAIAPSLLNAINIKHPISKGIGLGTSAHAVGTSKAIELGELEGTMAGLALILSGIITIIIAPLFILGLPYIELLGGYL</sequence>
<dbReference type="PANTHER" id="PTHR30249:SF0">
    <property type="entry name" value="PLASTIDAL GLYCOLATE_GLYCERATE TRANSLOCATOR 1, CHLOROPLASTIC"/>
    <property type="match status" value="1"/>
</dbReference>
<dbReference type="GO" id="GO:0016020">
    <property type="term" value="C:membrane"/>
    <property type="evidence" value="ECO:0007669"/>
    <property type="project" value="UniProtKB-SubCell"/>
</dbReference>
<keyword evidence="2 5" id="KW-0812">Transmembrane</keyword>
<accession>A0A0X8H0N8</accession>
<evidence type="ECO:0000313" key="7">
    <source>
        <dbReference type="Proteomes" id="UP000063781"/>
    </source>
</evidence>
<keyword evidence="3 5" id="KW-1133">Transmembrane helix</keyword>
<feature type="transmembrane region" description="Helical" evidence="5">
    <location>
        <begin position="209"/>
        <end position="232"/>
    </location>
</feature>
<dbReference type="PANTHER" id="PTHR30249">
    <property type="entry name" value="PUTATIVE SEROTONIN TRANSPORTER"/>
    <property type="match status" value="1"/>
</dbReference>
<gene>
    <name evidence="6" type="ORF">AOC36_07815</name>
</gene>
<feature type="transmembrane region" description="Helical" evidence="5">
    <location>
        <begin position="149"/>
        <end position="172"/>
    </location>
</feature>
<dbReference type="STRING" id="1514105.AOC36_07815"/>
<feature type="transmembrane region" description="Helical" evidence="5">
    <location>
        <begin position="94"/>
        <end position="116"/>
    </location>
</feature>
<evidence type="ECO:0000256" key="2">
    <source>
        <dbReference type="ARBA" id="ARBA00022692"/>
    </source>
</evidence>
<evidence type="ECO:0000313" key="6">
    <source>
        <dbReference type="EMBL" id="AMC93892.1"/>
    </source>
</evidence>
<dbReference type="EMBL" id="CP013213">
    <property type="protein sequence ID" value="AMC93892.1"/>
    <property type="molecule type" value="Genomic_DNA"/>
</dbReference>
<organism evidence="6 7">
    <name type="scientific">Erysipelothrix larvae</name>
    <dbReference type="NCBI Taxonomy" id="1514105"/>
    <lineage>
        <taxon>Bacteria</taxon>
        <taxon>Bacillati</taxon>
        <taxon>Bacillota</taxon>
        <taxon>Erysipelotrichia</taxon>
        <taxon>Erysipelotrichales</taxon>
        <taxon>Erysipelotrichaceae</taxon>
        <taxon>Erysipelothrix</taxon>
    </lineage>
</organism>
<keyword evidence="4 5" id="KW-0472">Membrane</keyword>
<evidence type="ECO:0000256" key="4">
    <source>
        <dbReference type="ARBA" id="ARBA00023136"/>
    </source>
</evidence>
<keyword evidence="6" id="KW-0378">Hydrolase</keyword>